<name>A0A5B7G1U6_PORTR</name>
<dbReference type="AlphaFoldDB" id="A0A5B7G1U6"/>
<comment type="caution">
    <text evidence="1">The sequence shown here is derived from an EMBL/GenBank/DDBJ whole genome shotgun (WGS) entry which is preliminary data.</text>
</comment>
<keyword evidence="2" id="KW-1185">Reference proteome</keyword>
<reference evidence="1 2" key="1">
    <citation type="submission" date="2019-05" db="EMBL/GenBank/DDBJ databases">
        <title>Another draft genome of Portunus trituberculatus and its Hox gene families provides insights of decapod evolution.</title>
        <authorList>
            <person name="Jeong J.-H."/>
            <person name="Song I."/>
            <person name="Kim S."/>
            <person name="Choi T."/>
            <person name="Kim D."/>
            <person name="Ryu S."/>
            <person name="Kim W."/>
        </authorList>
    </citation>
    <scope>NUCLEOTIDE SEQUENCE [LARGE SCALE GENOMIC DNA]</scope>
    <source>
        <tissue evidence="1">Muscle</tissue>
    </source>
</reference>
<protein>
    <submittedName>
        <fullName evidence="1">Uncharacterized protein</fullName>
    </submittedName>
</protein>
<organism evidence="1 2">
    <name type="scientific">Portunus trituberculatus</name>
    <name type="common">Swimming crab</name>
    <name type="synonym">Neptunus trituberculatus</name>
    <dbReference type="NCBI Taxonomy" id="210409"/>
    <lineage>
        <taxon>Eukaryota</taxon>
        <taxon>Metazoa</taxon>
        <taxon>Ecdysozoa</taxon>
        <taxon>Arthropoda</taxon>
        <taxon>Crustacea</taxon>
        <taxon>Multicrustacea</taxon>
        <taxon>Malacostraca</taxon>
        <taxon>Eumalacostraca</taxon>
        <taxon>Eucarida</taxon>
        <taxon>Decapoda</taxon>
        <taxon>Pleocyemata</taxon>
        <taxon>Brachyura</taxon>
        <taxon>Eubrachyura</taxon>
        <taxon>Portunoidea</taxon>
        <taxon>Portunidae</taxon>
        <taxon>Portuninae</taxon>
        <taxon>Portunus</taxon>
    </lineage>
</organism>
<sequence length="66" mass="7789">MRSTRVEINIQERFALPPPLFFKTSEMITQVLKNVFIMHVFTQPPIQTRTSYTHPATHTYTHKACR</sequence>
<dbReference type="Proteomes" id="UP000324222">
    <property type="component" value="Unassembled WGS sequence"/>
</dbReference>
<proteinExistence type="predicted"/>
<dbReference type="EMBL" id="VSRR010011229">
    <property type="protein sequence ID" value="MPC52892.1"/>
    <property type="molecule type" value="Genomic_DNA"/>
</dbReference>
<gene>
    <name evidence="1" type="ORF">E2C01_046772</name>
</gene>
<evidence type="ECO:0000313" key="2">
    <source>
        <dbReference type="Proteomes" id="UP000324222"/>
    </source>
</evidence>
<evidence type="ECO:0000313" key="1">
    <source>
        <dbReference type="EMBL" id="MPC52892.1"/>
    </source>
</evidence>
<accession>A0A5B7G1U6</accession>